<evidence type="ECO:0000256" key="3">
    <source>
        <dbReference type="ARBA" id="ARBA00022829"/>
    </source>
</evidence>
<sequence length="179" mass="20240">MELSKETAIIESIIFLENEPVSLKQLVRVSELAENIIVEALAIIKEKYTESYHGIELVEISGGFTFSPKEELWSILKDHYGKKNDEKLSRAAMETLSIIAYSQPLTKTEVENIRGVSADNMIRLLIRKGLVKEVGKKDVPGKPLLYGTTSEFLKAFRLNSIADLPKLDEQDRDRFELNG</sequence>
<dbReference type="Pfam" id="PF04079">
    <property type="entry name" value="SMC_ScpB"/>
    <property type="match status" value="1"/>
</dbReference>
<dbReference type="RefSeq" id="WP_184743039.1">
    <property type="nucleotide sequence ID" value="NZ_JACHGJ010000001.1"/>
</dbReference>
<keyword evidence="1" id="KW-0963">Cytoplasm</keyword>
<evidence type="ECO:0000313" key="5">
    <source>
        <dbReference type="EMBL" id="MBB6478797.1"/>
    </source>
</evidence>
<keyword evidence="2" id="KW-0132">Cell division</keyword>
<evidence type="ECO:0000256" key="4">
    <source>
        <dbReference type="ARBA" id="ARBA00023306"/>
    </source>
</evidence>
<dbReference type="InterPro" id="IPR036388">
    <property type="entry name" value="WH-like_DNA-bd_sf"/>
</dbReference>
<keyword evidence="4" id="KW-0131">Cell cycle</keyword>
<reference evidence="5 6" key="1">
    <citation type="submission" date="2020-08" db="EMBL/GenBank/DDBJ databases">
        <title>Genomic Encyclopedia of Type Strains, Phase IV (KMG-IV): sequencing the most valuable type-strain genomes for metagenomic binning, comparative biology and taxonomic classification.</title>
        <authorList>
            <person name="Goeker M."/>
        </authorList>
    </citation>
    <scope>NUCLEOTIDE SEQUENCE [LARGE SCALE GENOMIC DNA]</scope>
    <source>
        <strain evidence="5 6">DSM 2461</strain>
    </source>
</reference>
<evidence type="ECO:0000313" key="6">
    <source>
        <dbReference type="Proteomes" id="UP000587760"/>
    </source>
</evidence>
<dbReference type="PANTHER" id="PTHR34298">
    <property type="entry name" value="SEGREGATION AND CONDENSATION PROTEIN B"/>
    <property type="match status" value="1"/>
</dbReference>
<accession>A0A841R6J1</accession>
<dbReference type="PIRSF" id="PIRSF019345">
    <property type="entry name" value="ScpB"/>
    <property type="match status" value="1"/>
</dbReference>
<dbReference type="InterPro" id="IPR036390">
    <property type="entry name" value="WH_DNA-bd_sf"/>
</dbReference>
<protein>
    <submittedName>
        <fullName evidence="5">Segregation and condensation protein B</fullName>
    </submittedName>
</protein>
<dbReference type="EMBL" id="JACHGJ010000001">
    <property type="protein sequence ID" value="MBB6478797.1"/>
    <property type="molecule type" value="Genomic_DNA"/>
</dbReference>
<comment type="caution">
    <text evidence="5">The sequence shown here is derived from an EMBL/GenBank/DDBJ whole genome shotgun (WGS) entry which is preliminary data.</text>
</comment>
<organism evidence="5 6">
    <name type="scientific">Spirochaeta isovalerica</name>
    <dbReference type="NCBI Taxonomy" id="150"/>
    <lineage>
        <taxon>Bacteria</taxon>
        <taxon>Pseudomonadati</taxon>
        <taxon>Spirochaetota</taxon>
        <taxon>Spirochaetia</taxon>
        <taxon>Spirochaetales</taxon>
        <taxon>Spirochaetaceae</taxon>
        <taxon>Spirochaeta</taxon>
    </lineage>
</organism>
<dbReference type="GO" id="GO:0051304">
    <property type="term" value="P:chromosome separation"/>
    <property type="evidence" value="ECO:0007669"/>
    <property type="project" value="InterPro"/>
</dbReference>
<name>A0A841R6J1_9SPIO</name>
<dbReference type="NCBIfam" id="TIGR00281">
    <property type="entry name" value="SMC-Scp complex subunit ScpB"/>
    <property type="match status" value="1"/>
</dbReference>
<dbReference type="GO" id="GO:0051301">
    <property type="term" value="P:cell division"/>
    <property type="evidence" value="ECO:0007669"/>
    <property type="project" value="UniProtKB-KW"/>
</dbReference>
<keyword evidence="6" id="KW-1185">Reference proteome</keyword>
<proteinExistence type="predicted"/>
<dbReference type="InterPro" id="IPR005234">
    <property type="entry name" value="ScpB_csome_segregation"/>
</dbReference>
<keyword evidence="3" id="KW-0159">Chromosome partition</keyword>
<dbReference type="Proteomes" id="UP000587760">
    <property type="component" value="Unassembled WGS sequence"/>
</dbReference>
<evidence type="ECO:0000256" key="1">
    <source>
        <dbReference type="ARBA" id="ARBA00022490"/>
    </source>
</evidence>
<dbReference type="PANTHER" id="PTHR34298:SF2">
    <property type="entry name" value="SEGREGATION AND CONDENSATION PROTEIN B"/>
    <property type="match status" value="1"/>
</dbReference>
<dbReference type="SUPFAM" id="SSF46785">
    <property type="entry name" value="Winged helix' DNA-binding domain"/>
    <property type="match status" value="2"/>
</dbReference>
<gene>
    <name evidence="5" type="ORF">HNR50_000430</name>
</gene>
<dbReference type="AlphaFoldDB" id="A0A841R6J1"/>
<evidence type="ECO:0000256" key="2">
    <source>
        <dbReference type="ARBA" id="ARBA00022618"/>
    </source>
</evidence>
<dbReference type="Gene3D" id="1.10.10.10">
    <property type="entry name" value="Winged helix-like DNA-binding domain superfamily/Winged helix DNA-binding domain"/>
    <property type="match status" value="2"/>
</dbReference>